<gene>
    <name evidence="1" type="ORF">MGSAQ_002858</name>
</gene>
<evidence type="ECO:0000313" key="1">
    <source>
        <dbReference type="EMBL" id="KTF05646.1"/>
    </source>
</evidence>
<feature type="non-terminal residue" evidence="1">
    <location>
        <position position="1"/>
    </location>
</feature>
<accession>A0A1B6NQC1</accession>
<comment type="caution">
    <text evidence="1">The sequence shown here is derived from an EMBL/GenBank/DDBJ whole genome shotgun (WGS) entry which is preliminary data.</text>
</comment>
<dbReference type="AlphaFoldDB" id="A0A1B6NQC1"/>
<name>A0A1B6NQC1_9ZZZZ</name>
<dbReference type="EMBL" id="AYSL01001656">
    <property type="protein sequence ID" value="KTF05646.1"/>
    <property type="molecule type" value="Genomic_DNA"/>
</dbReference>
<proteinExistence type="predicted"/>
<protein>
    <submittedName>
        <fullName evidence="1">Uncharacterized protein</fullName>
    </submittedName>
</protein>
<organism evidence="1">
    <name type="scientific">marine sediment metagenome</name>
    <dbReference type="NCBI Taxonomy" id="412755"/>
    <lineage>
        <taxon>unclassified sequences</taxon>
        <taxon>metagenomes</taxon>
        <taxon>ecological metagenomes</taxon>
    </lineage>
</organism>
<sequence>EYAKLNDKSMIKFWEISELPLLSPGNKDALGQLIADYEKPPE</sequence>
<reference evidence="1" key="1">
    <citation type="submission" date="2013-11" db="EMBL/GenBank/DDBJ databases">
        <title>Microbial diversity, functional groups and degradation webs in Northern and Southern Mediterranean and Red Sea marine crude oil polluted sites.</title>
        <authorList>
            <person name="Daffonchio D."/>
            <person name="Mapelli F."/>
            <person name="Ferrer M."/>
            <person name="Richter M."/>
            <person name="Cherif A."/>
            <person name="Malkawi H.I."/>
            <person name="Yakimov M.M."/>
            <person name="Abdel-Fattah Y.R."/>
            <person name="Blaghen M."/>
            <person name="Golyshin P.N."/>
            <person name="Kalogerakis N."/>
            <person name="Boon N."/>
            <person name="Magagnini M."/>
            <person name="Fava F."/>
        </authorList>
    </citation>
    <scope>NUCLEOTIDE SEQUENCE</scope>
</reference>